<dbReference type="InterPro" id="IPR012902">
    <property type="entry name" value="N_methyl_site"/>
</dbReference>
<name>A0A8J7SCW1_9BACT</name>
<comment type="caution">
    <text evidence="2">The sequence shown here is derived from an EMBL/GenBank/DDBJ whole genome shotgun (WGS) entry which is preliminary data.</text>
</comment>
<protein>
    <submittedName>
        <fullName evidence="2">Prepilin-type N-terminal cleavage/methylation domain-containing protein</fullName>
    </submittedName>
</protein>
<dbReference type="RefSeq" id="WP_199386581.1">
    <property type="nucleotide sequence ID" value="NZ_JAEMHM010000024.1"/>
</dbReference>
<feature type="transmembrane region" description="Helical" evidence="1">
    <location>
        <begin position="7"/>
        <end position="30"/>
    </location>
</feature>
<dbReference type="AlphaFoldDB" id="A0A8J7SCW1"/>
<evidence type="ECO:0000313" key="3">
    <source>
        <dbReference type="Proteomes" id="UP000636888"/>
    </source>
</evidence>
<accession>A0A8J7SCW1</accession>
<dbReference type="Pfam" id="PF07963">
    <property type="entry name" value="N_methyl"/>
    <property type="match status" value="1"/>
</dbReference>
<dbReference type="NCBIfam" id="TIGR02532">
    <property type="entry name" value="IV_pilin_GFxxxE"/>
    <property type="match status" value="1"/>
</dbReference>
<keyword evidence="1" id="KW-1133">Transmembrane helix</keyword>
<evidence type="ECO:0000256" key="1">
    <source>
        <dbReference type="SAM" id="Phobius"/>
    </source>
</evidence>
<keyword evidence="1" id="KW-0812">Transmembrane</keyword>
<dbReference type="Proteomes" id="UP000636888">
    <property type="component" value="Unassembled WGS sequence"/>
</dbReference>
<keyword evidence="1" id="KW-0472">Membrane</keyword>
<reference evidence="2" key="1">
    <citation type="submission" date="2020-12" db="EMBL/GenBank/DDBJ databases">
        <title>Geomonas sp. Red875, isolated from river sediment.</title>
        <authorList>
            <person name="Xu Z."/>
            <person name="Zhang Z."/>
            <person name="Masuda Y."/>
            <person name="Itoh H."/>
            <person name="Senoo K."/>
        </authorList>
    </citation>
    <scope>NUCLEOTIDE SEQUENCE</scope>
    <source>
        <strain evidence="2">Red875</strain>
    </source>
</reference>
<evidence type="ECO:0000313" key="2">
    <source>
        <dbReference type="EMBL" id="MBJ6727439.1"/>
    </source>
</evidence>
<proteinExistence type="predicted"/>
<keyword evidence="3" id="KW-1185">Reference proteome</keyword>
<organism evidence="2 3">
    <name type="scientific">Geomesophilobacter sediminis</name>
    <dbReference type="NCBI Taxonomy" id="2798584"/>
    <lineage>
        <taxon>Bacteria</taxon>
        <taxon>Pseudomonadati</taxon>
        <taxon>Thermodesulfobacteriota</taxon>
        <taxon>Desulfuromonadia</taxon>
        <taxon>Geobacterales</taxon>
        <taxon>Geobacteraceae</taxon>
        <taxon>Geomesophilobacter</taxon>
    </lineage>
</organism>
<dbReference type="PROSITE" id="PS00409">
    <property type="entry name" value="PROKAR_NTER_METHYL"/>
    <property type="match status" value="1"/>
</dbReference>
<gene>
    <name evidence="2" type="ORF">JFN93_22220</name>
</gene>
<sequence length="423" mass="46293">MRNNKGFTLIEIVVAMGIFVIVMIMGTYAFQRVLSISGQQMKSAESNIEGVAGLELLRYDVEHAGYGLPWRFQSYSGTIQFRNATRNVELDVAANSTALGFDPTTLNAVSSTNIQAYSAGTATQEVNGAAVVNAAGGPDYLVIRSSMASLDKSARKWTYVNYSANPVTQENQSYLRQWTKYLAKWSATDDFSANDRIITLSSTFTSDGRPDKILLMNGNEFEVTVASPGVLPAGAAFKPADPSQIVVAYGIRNSSTGVLRMPYNRTDYYVRRPATGMPGYCNPGTGILYKAVVSQDTGGFGTPNPVLDCVADLQVEFDYDANNDGNVANKDATILTPGSASALYASDIRDHVKTMKIYILTHEGKKDRNYTYPNDTIHVGDPLRPTSGRTLSTAELASLFGTDWKKYRWKVYTLVTRPKNLNQ</sequence>
<dbReference type="EMBL" id="JAEMHM010000024">
    <property type="protein sequence ID" value="MBJ6727439.1"/>
    <property type="molecule type" value="Genomic_DNA"/>
</dbReference>